<dbReference type="Gene3D" id="2.40.70.10">
    <property type="entry name" value="Acid Proteases"/>
    <property type="match status" value="1"/>
</dbReference>
<dbReference type="PROSITE" id="PS00141">
    <property type="entry name" value="ASP_PROTEASE"/>
    <property type="match status" value="1"/>
</dbReference>
<dbReference type="EC" id="3.4.23.-" evidence="1"/>
<dbReference type="AlphaFoldDB" id="A0A557RWQ4"/>
<accession>A0A557RWQ4</accession>
<organism evidence="1 2">
    <name type="scientific">Sedimenticola selenatireducens</name>
    <dbReference type="NCBI Taxonomy" id="191960"/>
    <lineage>
        <taxon>Bacteria</taxon>
        <taxon>Pseudomonadati</taxon>
        <taxon>Pseudomonadota</taxon>
        <taxon>Gammaproteobacteria</taxon>
        <taxon>Chromatiales</taxon>
        <taxon>Sedimenticolaceae</taxon>
        <taxon>Sedimenticola</taxon>
    </lineage>
</organism>
<dbReference type="GO" id="GO:0006508">
    <property type="term" value="P:proteolysis"/>
    <property type="evidence" value="ECO:0007669"/>
    <property type="project" value="UniProtKB-KW"/>
</dbReference>
<keyword evidence="1" id="KW-0645">Protease</keyword>
<dbReference type="OrthoDB" id="185963at2"/>
<reference evidence="1 2" key="1">
    <citation type="submission" date="2019-07" db="EMBL/GenBank/DDBJ databases">
        <title>The pathways for chlorine oxyanion respiration interact through the shared metabolite chlorate.</title>
        <authorList>
            <person name="Barnum T.P."/>
            <person name="Cheng Y."/>
            <person name="Hill K.A."/>
            <person name="Lucas L.N."/>
            <person name="Carlson H.K."/>
            <person name="Coates J.D."/>
        </authorList>
    </citation>
    <scope>NUCLEOTIDE SEQUENCE [LARGE SCALE GENOMIC DNA]</scope>
    <source>
        <strain evidence="1 2">BK-1</strain>
    </source>
</reference>
<comment type="caution">
    <text evidence="1">The sequence shown here is derived from an EMBL/GenBank/DDBJ whole genome shotgun (WGS) entry which is preliminary data.</text>
</comment>
<proteinExistence type="predicted"/>
<dbReference type="InterPro" id="IPR021109">
    <property type="entry name" value="Peptidase_aspartic_dom_sf"/>
</dbReference>
<dbReference type="EMBL" id="VMNH01000031">
    <property type="protein sequence ID" value="TVO69558.1"/>
    <property type="molecule type" value="Genomic_DNA"/>
</dbReference>
<protein>
    <submittedName>
        <fullName evidence="1">TIGR02281 family clan AA aspartic protease</fullName>
        <ecNumber evidence="1">3.4.23.-</ecNumber>
    </submittedName>
</protein>
<dbReference type="GO" id="GO:0004190">
    <property type="term" value="F:aspartic-type endopeptidase activity"/>
    <property type="evidence" value="ECO:0007669"/>
    <property type="project" value="InterPro"/>
</dbReference>
<keyword evidence="1" id="KW-0378">Hydrolase</keyword>
<dbReference type="PROSITE" id="PS51257">
    <property type="entry name" value="PROKAR_LIPOPROTEIN"/>
    <property type="match status" value="1"/>
</dbReference>
<dbReference type="InterPro" id="IPR034122">
    <property type="entry name" value="Retropepsin-like_bacterial"/>
</dbReference>
<dbReference type="InterPro" id="IPR001969">
    <property type="entry name" value="Aspartic_peptidase_AS"/>
</dbReference>
<evidence type="ECO:0000313" key="2">
    <source>
        <dbReference type="Proteomes" id="UP000316649"/>
    </source>
</evidence>
<evidence type="ECO:0000313" key="1">
    <source>
        <dbReference type="EMBL" id="TVO69558.1"/>
    </source>
</evidence>
<dbReference type="CDD" id="cd05483">
    <property type="entry name" value="retropepsin_like_bacteria"/>
    <property type="match status" value="1"/>
</dbReference>
<dbReference type="Pfam" id="PF13975">
    <property type="entry name" value="gag-asp_proteas"/>
    <property type="match status" value="1"/>
</dbReference>
<gene>
    <name evidence="1" type="ORF">FHP88_18055</name>
</gene>
<sequence>MRSVFLRSLILWFGLTGSCATLAVEKVRVMALFPNKAMVQIDGKQRLLKAGKKSPEGVLLISATSNEAIIEVNGKRDSYGLGSQIGGHFAEREIAEVRIQGDIRGAYNTVGSINGRMTDMLVDTGATVVAISEVEAKRLGIQYRLKGEKSWVRTASGTARAHSILLEKVQVGGIALPNVDAVVIEGNSPHKVLLGMSFLSRIKMEQQGTLMLLQQKF</sequence>
<name>A0A557RWQ4_9GAMM</name>
<dbReference type="InterPro" id="IPR011969">
    <property type="entry name" value="Clan_AA_Asp_peptidase_C"/>
</dbReference>
<dbReference type="Proteomes" id="UP000316649">
    <property type="component" value="Unassembled WGS sequence"/>
</dbReference>
<dbReference type="SUPFAM" id="SSF50630">
    <property type="entry name" value="Acid proteases"/>
    <property type="match status" value="1"/>
</dbReference>
<dbReference type="NCBIfam" id="TIGR02281">
    <property type="entry name" value="clan_AA_DTGA"/>
    <property type="match status" value="1"/>
</dbReference>
<keyword evidence="2" id="KW-1185">Reference proteome</keyword>